<reference evidence="4" key="4">
    <citation type="submission" date="2017-10" db="EMBL/GenBank/DDBJ databases">
        <authorList>
            <person name="Banno H."/>
            <person name="Chua N.-H."/>
        </authorList>
    </citation>
    <scope>NUCLEOTIDE SEQUENCE [LARGE SCALE GENOMIC DNA]</scope>
    <source>
        <strain evidence="4">Kuenenia_mbr1_ru-nijmegen</strain>
    </source>
</reference>
<evidence type="ECO:0000313" key="4">
    <source>
        <dbReference type="EMBL" id="SOH06249.1"/>
    </source>
</evidence>
<keyword evidence="1" id="KW-0812">Transmembrane</keyword>
<evidence type="ECO:0000313" key="6">
    <source>
        <dbReference type="Proteomes" id="UP000501926"/>
    </source>
</evidence>
<dbReference type="KEGG" id="kst:KSMBR1_3776"/>
<protein>
    <submittedName>
        <fullName evidence="2">Uncharacterized protein</fullName>
    </submittedName>
</protein>
<organism evidence="2">
    <name type="scientific">Kuenenia stuttgartiensis</name>
    <dbReference type="NCBI Taxonomy" id="174633"/>
    <lineage>
        <taxon>Bacteria</taxon>
        <taxon>Pseudomonadati</taxon>
        <taxon>Planctomycetota</taxon>
        <taxon>Candidatus Brocadiia</taxon>
        <taxon>Candidatus Brocadiales</taxon>
        <taxon>Candidatus Brocadiaceae</taxon>
        <taxon>Candidatus Kuenenia</taxon>
    </lineage>
</organism>
<feature type="transmembrane region" description="Helical" evidence="1">
    <location>
        <begin position="79"/>
        <end position="97"/>
    </location>
</feature>
<dbReference type="InterPro" id="IPR032820">
    <property type="entry name" value="ATPase_put"/>
</dbReference>
<dbReference type="EMBL" id="CT573071">
    <property type="protein sequence ID" value="CAJ75356.1"/>
    <property type="molecule type" value="Genomic_DNA"/>
</dbReference>
<name>Q1Q5S4_KUEST</name>
<dbReference type="NCBIfam" id="TIGR02230">
    <property type="entry name" value="ATPase_gene1"/>
    <property type="match status" value="1"/>
</dbReference>
<reference evidence="3 6" key="5">
    <citation type="submission" date="2020-02" db="EMBL/GenBank/DDBJ databases">
        <title>Newly sequenced genome of strain CSTR1 showed variability in Candidatus Kuenenia stuttgartiensis genomes.</title>
        <authorList>
            <person name="Ding C."/>
            <person name="Adrian L."/>
        </authorList>
    </citation>
    <scope>NUCLEOTIDE SEQUENCE [LARGE SCALE GENOMIC DNA]</scope>
    <source>
        <strain evidence="3 6">CSTR1</strain>
    </source>
</reference>
<dbReference type="RefSeq" id="WP_099326717.1">
    <property type="nucleotide sequence ID" value="NZ_CP049055.1"/>
</dbReference>
<keyword evidence="1" id="KW-0472">Membrane</keyword>
<feature type="transmembrane region" description="Helical" evidence="1">
    <location>
        <begin position="39"/>
        <end position="67"/>
    </location>
</feature>
<dbReference type="Proteomes" id="UP000221734">
    <property type="component" value="Chromosome Kuenenia_stuttgartiensis_MBR1"/>
</dbReference>
<keyword evidence="1" id="KW-1133">Transmembrane helix</keyword>
<evidence type="ECO:0000313" key="2">
    <source>
        <dbReference type="EMBL" id="CAJ75356.1"/>
    </source>
</evidence>
<evidence type="ECO:0000313" key="5">
    <source>
        <dbReference type="Proteomes" id="UP000221734"/>
    </source>
</evidence>
<accession>Q1Q5S4</accession>
<evidence type="ECO:0000256" key="1">
    <source>
        <dbReference type="SAM" id="Phobius"/>
    </source>
</evidence>
<dbReference type="Pfam" id="PF09527">
    <property type="entry name" value="ATPase_gene1"/>
    <property type="match status" value="1"/>
</dbReference>
<gene>
    <name evidence="3" type="ORF">KsCSTR_29420</name>
    <name evidence="4" type="ORF">KSMBR1_3776</name>
    <name evidence="2" type="ORF">kuste4594</name>
</gene>
<reference evidence="5" key="3">
    <citation type="submission" date="2017-10" db="EMBL/GenBank/DDBJ databases">
        <authorList>
            <person name="Frank J."/>
        </authorList>
    </citation>
    <scope>NUCLEOTIDE SEQUENCE [LARGE SCALE GENOMIC DNA]</scope>
</reference>
<evidence type="ECO:0000313" key="3">
    <source>
        <dbReference type="EMBL" id="QII12321.1"/>
    </source>
</evidence>
<dbReference type="InterPro" id="IPR011744">
    <property type="entry name" value="ATPase_gene1"/>
</dbReference>
<dbReference type="AlphaFoldDB" id="Q1Q5S4"/>
<proteinExistence type="predicted"/>
<dbReference type="EMBL" id="LT934425">
    <property type="protein sequence ID" value="SOH06249.1"/>
    <property type="molecule type" value="Genomic_DNA"/>
</dbReference>
<dbReference type="EMBL" id="CP049055">
    <property type="protein sequence ID" value="QII12321.1"/>
    <property type="molecule type" value="Genomic_DNA"/>
</dbReference>
<reference evidence="2" key="1">
    <citation type="journal article" date="2006" name="Nature">
        <title>Deciphering the evolution and metabolism of an anammox bacterium from a community genome.</title>
        <authorList>
            <person name="Strous M."/>
            <person name="Pelletier E."/>
            <person name="Mangenot S."/>
            <person name="Rattei T."/>
            <person name="Lehner A."/>
            <person name="Taylor M.W."/>
            <person name="Horn M."/>
            <person name="Daims H."/>
            <person name="Bartol-Mavel D."/>
            <person name="Wincker P."/>
            <person name="Barbe V."/>
            <person name="Fonknechten N."/>
            <person name="Vallenet D."/>
            <person name="Segurens B."/>
            <person name="Schenowitz-Truong C."/>
            <person name="Medigue C."/>
            <person name="Collingro A."/>
            <person name="Snel B."/>
            <person name="Dutilh B.E."/>
            <person name="OpDenCamp H.J.M."/>
            <person name="vanDerDrift C."/>
            <person name="Cirpus I."/>
            <person name="vanDePas-Schoonen K.T."/>
            <person name="Harhangi H.R."/>
            <person name="vanNiftrik L."/>
            <person name="Schmid M."/>
            <person name="Keltjens J."/>
            <person name="vanDeVossenberg J."/>
            <person name="Kartal B."/>
            <person name="Meier H."/>
            <person name="Frishman D."/>
            <person name="Huynen M.A."/>
            <person name="Mewes H."/>
            <person name="Weissenbach J."/>
            <person name="Jetten M.S.M."/>
            <person name="Wagner M."/>
            <person name="LePaslier D."/>
        </authorList>
    </citation>
    <scope>NUCLEOTIDE SEQUENCE</scope>
</reference>
<reference evidence="2" key="2">
    <citation type="submission" date="2006-01" db="EMBL/GenBank/DDBJ databases">
        <authorList>
            <person name="Genoscope"/>
        </authorList>
    </citation>
    <scope>NUCLEOTIDE SEQUENCE</scope>
</reference>
<keyword evidence="5" id="KW-1185">Reference proteome</keyword>
<dbReference type="Proteomes" id="UP000501926">
    <property type="component" value="Chromosome"/>
</dbReference>
<sequence>MVDPAQKKEDDVLKKFVVEVGKKESRKIKGRKESKSKSFWFGMGMSGIIGWSITIPTLLGIALGIWIDKKWPSPVSWTLTLLSVGIAIGCLNAWRWIKMSDKND</sequence>
<dbReference type="OrthoDB" id="466056at2"/>